<feature type="compositionally biased region" description="Polar residues" evidence="1">
    <location>
        <begin position="1"/>
        <end position="12"/>
    </location>
</feature>
<evidence type="ECO:0000256" key="1">
    <source>
        <dbReference type="SAM" id="MobiDB-lite"/>
    </source>
</evidence>
<dbReference type="OrthoDB" id="538223at2759"/>
<evidence type="ECO:0000259" key="3">
    <source>
        <dbReference type="Pfam" id="PF09994"/>
    </source>
</evidence>
<protein>
    <recommendedName>
        <fullName evidence="3">T6SS Phospholipase effector Tle1-like catalytic domain-containing protein</fullName>
    </recommendedName>
</protein>
<keyword evidence="2" id="KW-0812">Transmembrane</keyword>
<keyword evidence="5" id="KW-1185">Reference proteome</keyword>
<sequence>MSGQPIHVSSDSPNDHPPPTVLENAASASGTTPIAEETLDTTPGPVVPEIDERPKCNCPITGRNLVVCIDGTANQFGMKNTNVVELYSRLVEDAGQLAYYDSGIGTYVDDRCSMRYVAQVIDHTVDMAIAWNYKENVLKAYEWLVENYQTDDHIFLFGFSRGAHQVRVIAGMIEKVGLLRKGNNRQIRLAHDLYESSTAHEKRRFDESGTPMQQDFEHKTTWQGSIQEKTFLKHIPAAVFWLTTFLIFTPSLAALLPYSVLSLLPSSLLANLNLLGLIFVILALLCYPIRKTMRGDVCKHFKSTLSRENVKVHFVGAWDTISSVGITRSPTPPETTSGMAHVCAFRHALALDELRVKFLPEYANGGAGPVDAEGDVKEVWFAGSHSDIGGGNVPNLESDRLGPALRWMMYEASLWGLRMKADGGNWYPSRPTKSMNWFWWFLACLPIKRLSPPHFAAPRQVKEGQLIHESVADVGEDYVPSARLPPTLSLGWNFAELKSKGKIEEDCSVIISALQEKRDLTERQIQRLTELSLSGK</sequence>
<reference evidence="5" key="1">
    <citation type="journal article" date="2012" name="Science">
        <title>The Paleozoic origin of enzymatic lignin decomposition reconstructed from 31 fungal genomes.</title>
        <authorList>
            <person name="Floudas D."/>
            <person name="Binder M."/>
            <person name="Riley R."/>
            <person name="Barry K."/>
            <person name="Blanchette R.A."/>
            <person name="Henrissat B."/>
            <person name="Martinez A.T."/>
            <person name="Otillar R."/>
            <person name="Spatafora J.W."/>
            <person name="Yadav J.S."/>
            <person name="Aerts A."/>
            <person name="Benoit I."/>
            <person name="Boyd A."/>
            <person name="Carlson A."/>
            <person name="Copeland A."/>
            <person name="Coutinho P.M."/>
            <person name="de Vries R.P."/>
            <person name="Ferreira P."/>
            <person name="Findley K."/>
            <person name="Foster B."/>
            <person name="Gaskell J."/>
            <person name="Glotzer D."/>
            <person name="Gorecki P."/>
            <person name="Heitman J."/>
            <person name="Hesse C."/>
            <person name="Hori C."/>
            <person name="Igarashi K."/>
            <person name="Jurgens J.A."/>
            <person name="Kallen N."/>
            <person name="Kersten P."/>
            <person name="Kohler A."/>
            <person name="Kuees U."/>
            <person name="Kumar T.K.A."/>
            <person name="Kuo A."/>
            <person name="LaButti K."/>
            <person name="Larrondo L.F."/>
            <person name="Lindquist E."/>
            <person name="Ling A."/>
            <person name="Lombard V."/>
            <person name="Lucas S."/>
            <person name="Lundell T."/>
            <person name="Martin R."/>
            <person name="McLaughlin D.J."/>
            <person name="Morgenstern I."/>
            <person name="Morin E."/>
            <person name="Murat C."/>
            <person name="Nagy L.G."/>
            <person name="Nolan M."/>
            <person name="Ohm R.A."/>
            <person name="Patyshakuliyeva A."/>
            <person name="Rokas A."/>
            <person name="Ruiz-Duenas F.J."/>
            <person name="Sabat G."/>
            <person name="Salamov A."/>
            <person name="Samejima M."/>
            <person name="Schmutz J."/>
            <person name="Slot J.C."/>
            <person name="St John F."/>
            <person name="Stenlid J."/>
            <person name="Sun H."/>
            <person name="Sun S."/>
            <person name="Syed K."/>
            <person name="Tsang A."/>
            <person name="Wiebenga A."/>
            <person name="Young D."/>
            <person name="Pisabarro A."/>
            <person name="Eastwood D.C."/>
            <person name="Martin F."/>
            <person name="Cullen D."/>
            <person name="Grigoriev I.V."/>
            <person name="Hibbett D.S."/>
        </authorList>
    </citation>
    <scope>NUCLEOTIDE SEQUENCE [LARGE SCALE GENOMIC DNA]</scope>
    <source>
        <strain evidence="5">HHB-11173 SS5</strain>
    </source>
</reference>
<dbReference type="Proteomes" id="UP000054196">
    <property type="component" value="Unassembled WGS sequence"/>
</dbReference>
<feature type="domain" description="T6SS Phospholipase effector Tle1-like catalytic" evidence="3">
    <location>
        <begin position="63"/>
        <end position="410"/>
    </location>
</feature>
<feature type="region of interest" description="Disordered" evidence="1">
    <location>
        <begin position="1"/>
        <end position="45"/>
    </location>
</feature>
<organism evidence="4 5">
    <name type="scientific">Punctularia strigosozonata (strain HHB-11173)</name>
    <name type="common">White-rot fungus</name>
    <dbReference type="NCBI Taxonomy" id="741275"/>
    <lineage>
        <taxon>Eukaryota</taxon>
        <taxon>Fungi</taxon>
        <taxon>Dikarya</taxon>
        <taxon>Basidiomycota</taxon>
        <taxon>Agaricomycotina</taxon>
        <taxon>Agaricomycetes</taxon>
        <taxon>Corticiales</taxon>
        <taxon>Punctulariaceae</taxon>
        <taxon>Punctularia</taxon>
    </lineage>
</organism>
<dbReference type="InterPro" id="IPR018712">
    <property type="entry name" value="Tle1-like_cat"/>
</dbReference>
<dbReference type="EMBL" id="JH687552">
    <property type="protein sequence ID" value="EIN05042.1"/>
    <property type="molecule type" value="Genomic_DNA"/>
</dbReference>
<dbReference type="Pfam" id="PF09994">
    <property type="entry name" value="T6SS_Tle1-like_cat"/>
    <property type="match status" value="1"/>
</dbReference>
<feature type="transmembrane region" description="Helical" evidence="2">
    <location>
        <begin position="268"/>
        <end position="287"/>
    </location>
</feature>
<dbReference type="AlphaFoldDB" id="R7S581"/>
<dbReference type="PANTHER" id="PTHR33840:SF1">
    <property type="entry name" value="TLE1 PHOSPHOLIPASE DOMAIN-CONTAINING PROTEIN"/>
    <property type="match status" value="1"/>
</dbReference>
<evidence type="ECO:0000313" key="4">
    <source>
        <dbReference type="EMBL" id="EIN05042.1"/>
    </source>
</evidence>
<gene>
    <name evidence="4" type="ORF">PUNSTDRAFT_138223</name>
</gene>
<dbReference type="GeneID" id="18880024"/>
<dbReference type="KEGG" id="psq:PUNSTDRAFT_138223"/>
<evidence type="ECO:0000256" key="2">
    <source>
        <dbReference type="SAM" id="Phobius"/>
    </source>
</evidence>
<dbReference type="eggNOG" id="ENOG502QVC6">
    <property type="taxonomic scope" value="Eukaryota"/>
</dbReference>
<dbReference type="PANTHER" id="PTHR33840">
    <property type="match status" value="1"/>
</dbReference>
<dbReference type="HOGENOM" id="CLU_005049_5_1_1"/>
<dbReference type="RefSeq" id="XP_007387965.1">
    <property type="nucleotide sequence ID" value="XM_007387903.1"/>
</dbReference>
<accession>R7S581</accession>
<feature type="transmembrane region" description="Helical" evidence="2">
    <location>
        <begin position="235"/>
        <end position="256"/>
    </location>
</feature>
<evidence type="ECO:0000313" key="5">
    <source>
        <dbReference type="Proteomes" id="UP000054196"/>
    </source>
</evidence>
<name>R7S581_PUNST</name>
<keyword evidence="2" id="KW-0472">Membrane</keyword>
<keyword evidence="2" id="KW-1133">Transmembrane helix</keyword>
<proteinExistence type="predicted"/>